<evidence type="ECO:0000313" key="1">
    <source>
        <dbReference type="EMBL" id="CAL5985586.1"/>
    </source>
</evidence>
<reference evidence="1 2" key="1">
    <citation type="submission" date="2024-07" db="EMBL/GenBank/DDBJ databases">
        <authorList>
            <person name="Akdeniz Z."/>
        </authorList>
    </citation>
    <scope>NUCLEOTIDE SEQUENCE [LARGE SCALE GENOMIC DNA]</scope>
</reference>
<keyword evidence="2" id="KW-1185">Reference proteome</keyword>
<proteinExistence type="predicted"/>
<evidence type="ECO:0000313" key="2">
    <source>
        <dbReference type="Proteomes" id="UP001642409"/>
    </source>
</evidence>
<dbReference type="EMBL" id="CAXDID020000019">
    <property type="protein sequence ID" value="CAL5985586.1"/>
    <property type="molecule type" value="Genomic_DNA"/>
</dbReference>
<sequence length="267" mass="30928">MCQVFFPKVSTYSYLLQSYVPNDNVPTFIDVISTESKVYDEYYSTIYQRMVNYPNIQYVFLTQNSKEEVFAFMAKFPLYLSKVNVAVYTFQMLKILNTHQIPYCCLLNERFAIQYKGPISTINYSIIISRLNEMKIEPKVAAENQIQKTGLQNKELSLILSGLGKKVEGVKKQNTVLEKINNSKYSNSSRQSITSRFSSENSSQQKIYKQNDDCALELSYTQLPLLKNLKNYQLPNNCLDNVEALKRVQIIMSIKANVQQVVDEWED</sequence>
<organism evidence="1 2">
    <name type="scientific">Hexamita inflata</name>
    <dbReference type="NCBI Taxonomy" id="28002"/>
    <lineage>
        <taxon>Eukaryota</taxon>
        <taxon>Metamonada</taxon>
        <taxon>Diplomonadida</taxon>
        <taxon>Hexamitidae</taxon>
        <taxon>Hexamitinae</taxon>
        <taxon>Hexamita</taxon>
    </lineage>
</organism>
<name>A0ABP1H428_9EUKA</name>
<protein>
    <submittedName>
        <fullName evidence="1">Uncharacterized protein</fullName>
    </submittedName>
</protein>
<gene>
    <name evidence="1" type="ORF">HINF_LOCUS8998</name>
</gene>
<dbReference type="Proteomes" id="UP001642409">
    <property type="component" value="Unassembled WGS sequence"/>
</dbReference>
<comment type="caution">
    <text evidence="1">The sequence shown here is derived from an EMBL/GenBank/DDBJ whole genome shotgun (WGS) entry which is preliminary data.</text>
</comment>
<accession>A0ABP1H428</accession>